<sequence>MKNSYLDWILNTDARSLRDMIDKVDTPNKRETPSPRIICNDGASVSIQASETSYCTPRSDYAPWGAVEAGFPNVIPPDSWAEYAEQWHSENLFADVRGDLHMAWFSLRSRKFRMSMSVKHWIRSAWLRIQRLKPTDTVYGWLPVELVKEFIDVHGGENLEKCWEWKE</sequence>
<reference evidence="1" key="1">
    <citation type="journal article" date="2015" name="Nature">
        <title>Complex archaea that bridge the gap between prokaryotes and eukaryotes.</title>
        <authorList>
            <person name="Spang A."/>
            <person name="Saw J.H."/>
            <person name="Jorgensen S.L."/>
            <person name="Zaremba-Niedzwiedzka K."/>
            <person name="Martijn J."/>
            <person name="Lind A.E."/>
            <person name="van Eijk R."/>
            <person name="Schleper C."/>
            <person name="Guy L."/>
            <person name="Ettema T.J."/>
        </authorList>
    </citation>
    <scope>NUCLEOTIDE SEQUENCE</scope>
</reference>
<name>A0A0F9LPP8_9ZZZZ</name>
<dbReference type="EMBL" id="LAZR01006026">
    <property type="protein sequence ID" value="KKM95293.1"/>
    <property type="molecule type" value="Genomic_DNA"/>
</dbReference>
<accession>A0A0F9LPP8</accession>
<protein>
    <submittedName>
        <fullName evidence="1">Uncharacterized protein</fullName>
    </submittedName>
</protein>
<comment type="caution">
    <text evidence="1">The sequence shown here is derived from an EMBL/GenBank/DDBJ whole genome shotgun (WGS) entry which is preliminary data.</text>
</comment>
<proteinExistence type="predicted"/>
<gene>
    <name evidence="1" type="ORF">LCGC14_1189690</name>
</gene>
<evidence type="ECO:0000313" key="1">
    <source>
        <dbReference type="EMBL" id="KKM95293.1"/>
    </source>
</evidence>
<organism evidence="1">
    <name type="scientific">marine sediment metagenome</name>
    <dbReference type="NCBI Taxonomy" id="412755"/>
    <lineage>
        <taxon>unclassified sequences</taxon>
        <taxon>metagenomes</taxon>
        <taxon>ecological metagenomes</taxon>
    </lineage>
</organism>
<dbReference type="AlphaFoldDB" id="A0A0F9LPP8"/>